<dbReference type="EMBL" id="VGJX01000375">
    <property type="protein sequence ID" value="MBM3274918.1"/>
    <property type="molecule type" value="Genomic_DNA"/>
</dbReference>
<name>A0A937X424_9BACT</name>
<feature type="non-terminal residue" evidence="1">
    <location>
        <position position="177"/>
    </location>
</feature>
<gene>
    <name evidence="1" type="ORF">FJZ00_07180</name>
</gene>
<comment type="caution">
    <text evidence="1">The sequence shown here is derived from an EMBL/GenBank/DDBJ whole genome shotgun (WGS) entry which is preliminary data.</text>
</comment>
<evidence type="ECO:0000313" key="2">
    <source>
        <dbReference type="Proteomes" id="UP000703893"/>
    </source>
</evidence>
<proteinExistence type="predicted"/>
<protein>
    <submittedName>
        <fullName evidence="1">Uncharacterized protein</fullName>
    </submittedName>
</protein>
<accession>A0A937X424</accession>
<organism evidence="1 2">
    <name type="scientific">Candidatus Tanganyikabacteria bacterium</name>
    <dbReference type="NCBI Taxonomy" id="2961651"/>
    <lineage>
        <taxon>Bacteria</taxon>
        <taxon>Bacillati</taxon>
        <taxon>Candidatus Sericytochromatia</taxon>
        <taxon>Candidatus Tanganyikabacteria</taxon>
    </lineage>
</organism>
<dbReference type="Proteomes" id="UP000703893">
    <property type="component" value="Unassembled WGS sequence"/>
</dbReference>
<sequence>MGQLSDAAAALAAPAPPASTDVAGSLLAGASVGVRAMAKVSAAGPAVRPSARGVAVAGVAQAVLPIVGAIAREDGDAAAKEAVGEATDASTAVIHLHAANAHFNQAAQVVRDGASPLAPTPNLKGVGRVAGVLEVARGVMVAPELAMQIKTVAEYPDILSNGKFSCDIAGNFLAVAN</sequence>
<reference evidence="1 2" key="1">
    <citation type="submission" date="2019-03" db="EMBL/GenBank/DDBJ databases">
        <title>Lake Tanganyika Metagenome-Assembled Genomes (MAGs).</title>
        <authorList>
            <person name="Tran P."/>
        </authorList>
    </citation>
    <scope>NUCLEOTIDE SEQUENCE [LARGE SCALE GENOMIC DNA]</scope>
    <source>
        <strain evidence="1">K_DeepCast_65m_m2_236</strain>
    </source>
</reference>
<dbReference type="AlphaFoldDB" id="A0A937X424"/>
<evidence type="ECO:0000313" key="1">
    <source>
        <dbReference type="EMBL" id="MBM3274918.1"/>
    </source>
</evidence>